<dbReference type="AlphaFoldDB" id="W9ZGX5"/>
<evidence type="ECO:0000259" key="4">
    <source>
        <dbReference type="Pfam" id="PF26616"/>
    </source>
</evidence>
<dbReference type="eggNOG" id="ENOG502SJEH">
    <property type="taxonomic scope" value="Eukaryota"/>
</dbReference>
<proteinExistence type="predicted"/>
<dbReference type="Pfam" id="PF26616">
    <property type="entry name" value="CorA-like"/>
    <property type="match status" value="1"/>
</dbReference>
<evidence type="ECO:0000313" key="6">
    <source>
        <dbReference type="Proteomes" id="UP000019484"/>
    </source>
</evidence>
<feature type="transmembrane region" description="Helical" evidence="2">
    <location>
        <begin position="451"/>
        <end position="474"/>
    </location>
</feature>
<accession>W9ZGX5</accession>
<organism evidence="5 6">
    <name type="scientific">Capronia coronata CBS 617.96</name>
    <dbReference type="NCBI Taxonomy" id="1182541"/>
    <lineage>
        <taxon>Eukaryota</taxon>
        <taxon>Fungi</taxon>
        <taxon>Dikarya</taxon>
        <taxon>Ascomycota</taxon>
        <taxon>Pezizomycotina</taxon>
        <taxon>Eurotiomycetes</taxon>
        <taxon>Chaetothyriomycetidae</taxon>
        <taxon>Chaetothyriales</taxon>
        <taxon>Herpotrichiellaceae</taxon>
        <taxon>Capronia</taxon>
    </lineage>
</organism>
<name>W9ZGX5_9EURO</name>
<dbReference type="Proteomes" id="UP000019484">
    <property type="component" value="Unassembled WGS sequence"/>
</dbReference>
<feature type="transmembrane region" description="Helical" evidence="2">
    <location>
        <begin position="403"/>
        <end position="430"/>
    </location>
</feature>
<feature type="compositionally biased region" description="Polar residues" evidence="1">
    <location>
        <begin position="203"/>
        <end position="219"/>
    </location>
</feature>
<feature type="region of interest" description="Disordered" evidence="1">
    <location>
        <begin position="180"/>
        <end position="255"/>
    </location>
</feature>
<keyword evidence="6" id="KW-1185">Reference proteome</keyword>
<keyword evidence="2" id="KW-1133">Transmembrane helix</keyword>
<sequence>MALWILSFFQVLPTFLEFLFAFGKQLRAVDFQFSGFREDNRIEAILNRGPLPEIGRSGQDYQICYNLKTFEYKPGIAWPWSSRQTVVWHSFDVQTGHASWITIKANDIIRDRLKEVSNMTLAKDNDLYTSVAKMFVNTLASHTVILEWSGEGWRRYINFLEEQLQSLKRRAIVDRVTRYAAPPPTARSPPSSGIPMADLPPSRTWTLLSPSTHTSTANAPPQPQQPLPAGVAINIPEEPREPPNAPPDFDPKHQGAADLDNDQTVYKIEELQDAQAFEDMVSETCLVLKSNFPVLAQIEAFFQSLPKSGDLDPNLRDCMTANIPRFLKRIQAVRSDLQMHLDRIETISRAISECKSLLYGIVEYQSMQANKLFASEARCSAQRMEEMTKEMKSLTLKTTLETVMMRIITVVTVFFLPATFVSTLMSTDIVHFNSFDSNINSGSTSLGAVKLFLCLSFSLMVATFTFGFGLYWWAVRYQV</sequence>
<dbReference type="STRING" id="1182541.W9ZGX5"/>
<feature type="domain" description="CorA-like transporter" evidence="4">
    <location>
        <begin position="1"/>
        <end position="171"/>
    </location>
</feature>
<reference evidence="5 6" key="1">
    <citation type="submission" date="2013-03" db="EMBL/GenBank/DDBJ databases">
        <title>The Genome Sequence of Capronia coronata CBS 617.96.</title>
        <authorList>
            <consortium name="The Broad Institute Genomics Platform"/>
            <person name="Cuomo C."/>
            <person name="de Hoog S."/>
            <person name="Gorbushina A."/>
            <person name="Walker B."/>
            <person name="Young S.K."/>
            <person name="Zeng Q."/>
            <person name="Gargeya S."/>
            <person name="Fitzgerald M."/>
            <person name="Haas B."/>
            <person name="Abouelleil A."/>
            <person name="Allen A.W."/>
            <person name="Alvarado L."/>
            <person name="Arachchi H.M."/>
            <person name="Berlin A.M."/>
            <person name="Chapman S.B."/>
            <person name="Gainer-Dewar J."/>
            <person name="Goldberg J."/>
            <person name="Griggs A."/>
            <person name="Gujja S."/>
            <person name="Hansen M."/>
            <person name="Howarth C."/>
            <person name="Imamovic A."/>
            <person name="Ireland A."/>
            <person name="Larimer J."/>
            <person name="McCowan C."/>
            <person name="Murphy C."/>
            <person name="Pearson M."/>
            <person name="Poon T.W."/>
            <person name="Priest M."/>
            <person name="Roberts A."/>
            <person name="Saif S."/>
            <person name="Shea T."/>
            <person name="Sisk P."/>
            <person name="Sykes S."/>
            <person name="Wortman J."/>
            <person name="Nusbaum C."/>
            <person name="Birren B."/>
        </authorList>
    </citation>
    <scope>NUCLEOTIDE SEQUENCE [LARGE SCALE GENOMIC DNA]</scope>
    <source>
        <strain evidence="5 6">CBS 617.96</strain>
    </source>
</reference>
<keyword evidence="3" id="KW-0732">Signal</keyword>
<protein>
    <recommendedName>
        <fullName evidence="4">CorA-like transporter domain-containing protein</fullName>
    </recommendedName>
</protein>
<dbReference type="HOGENOM" id="CLU_025521_0_0_1"/>
<evidence type="ECO:0000256" key="1">
    <source>
        <dbReference type="SAM" id="MobiDB-lite"/>
    </source>
</evidence>
<gene>
    <name evidence="5" type="ORF">A1O1_02157</name>
</gene>
<dbReference type="OrthoDB" id="5396681at2759"/>
<dbReference type="RefSeq" id="XP_007721258.1">
    <property type="nucleotide sequence ID" value="XM_007723068.1"/>
</dbReference>
<keyword evidence="2" id="KW-0472">Membrane</keyword>
<evidence type="ECO:0000256" key="3">
    <source>
        <dbReference type="SAM" id="SignalP"/>
    </source>
</evidence>
<feature type="chain" id="PRO_5004934865" description="CorA-like transporter domain-containing protein" evidence="3">
    <location>
        <begin position="22"/>
        <end position="479"/>
    </location>
</feature>
<dbReference type="InterPro" id="IPR058257">
    <property type="entry name" value="CorA-like_dom"/>
</dbReference>
<comment type="caution">
    <text evidence="5">The sequence shown here is derived from an EMBL/GenBank/DDBJ whole genome shotgun (WGS) entry which is preliminary data.</text>
</comment>
<feature type="signal peptide" evidence="3">
    <location>
        <begin position="1"/>
        <end position="21"/>
    </location>
</feature>
<keyword evidence="2" id="KW-0812">Transmembrane</keyword>
<dbReference type="GeneID" id="19157057"/>
<evidence type="ECO:0000313" key="5">
    <source>
        <dbReference type="EMBL" id="EXJ93764.1"/>
    </source>
</evidence>
<dbReference type="EMBL" id="AMWN01000002">
    <property type="protein sequence ID" value="EXJ93764.1"/>
    <property type="molecule type" value="Genomic_DNA"/>
</dbReference>
<evidence type="ECO:0000256" key="2">
    <source>
        <dbReference type="SAM" id="Phobius"/>
    </source>
</evidence>